<evidence type="ECO:0000256" key="2">
    <source>
        <dbReference type="ARBA" id="ARBA00022801"/>
    </source>
</evidence>
<dbReference type="InterPro" id="IPR045028">
    <property type="entry name" value="DinG/Rad3-like"/>
</dbReference>
<dbReference type="SUPFAM" id="SSF53098">
    <property type="entry name" value="Ribonuclease H-like"/>
    <property type="match status" value="1"/>
</dbReference>
<keyword evidence="3" id="KW-0540">Nuclease</keyword>
<dbReference type="Pfam" id="PF13307">
    <property type="entry name" value="Helicase_C_2"/>
    <property type="match status" value="1"/>
</dbReference>
<dbReference type="Gene3D" id="3.40.50.300">
    <property type="entry name" value="P-loop containing nucleotide triphosphate hydrolases"/>
    <property type="match status" value="2"/>
</dbReference>
<evidence type="ECO:0000256" key="3">
    <source>
        <dbReference type="ARBA" id="ARBA00022839"/>
    </source>
</evidence>
<dbReference type="Proteomes" id="UP000269591">
    <property type="component" value="Unassembled WGS sequence"/>
</dbReference>
<dbReference type="InterPro" id="IPR012337">
    <property type="entry name" value="RNaseH-like_sf"/>
</dbReference>
<dbReference type="GO" id="GO:0005524">
    <property type="term" value="F:ATP binding"/>
    <property type="evidence" value="ECO:0007669"/>
    <property type="project" value="UniProtKB-KW"/>
</dbReference>
<dbReference type="OrthoDB" id="9805194at2"/>
<dbReference type="PANTHER" id="PTHR11472:SF34">
    <property type="entry name" value="REGULATOR OF TELOMERE ELONGATION HELICASE 1"/>
    <property type="match status" value="1"/>
</dbReference>
<feature type="domain" description="Helicase ATP-binding" evidence="6">
    <location>
        <begin position="323"/>
        <end position="597"/>
    </location>
</feature>
<evidence type="ECO:0000256" key="1">
    <source>
        <dbReference type="ARBA" id="ARBA00022741"/>
    </source>
</evidence>
<comment type="similarity">
    <text evidence="5">Belongs to the helicase family. DinG subfamily.</text>
</comment>
<dbReference type="SMART" id="SM00491">
    <property type="entry name" value="HELICc2"/>
    <property type="match status" value="1"/>
</dbReference>
<dbReference type="FunFam" id="3.30.420.10:FF:000045">
    <property type="entry name" value="3'-5' exonuclease DinG"/>
    <property type="match status" value="1"/>
</dbReference>
<dbReference type="InterPro" id="IPR013520">
    <property type="entry name" value="Ribonucl_H"/>
</dbReference>
<evidence type="ECO:0000313" key="7">
    <source>
        <dbReference type="EMBL" id="RNL38846.1"/>
    </source>
</evidence>
<dbReference type="SMART" id="SM00479">
    <property type="entry name" value="EXOIII"/>
    <property type="match status" value="1"/>
</dbReference>
<dbReference type="InterPro" id="IPR036397">
    <property type="entry name" value="RNaseH_sf"/>
</dbReference>
<dbReference type="EMBL" id="QIBX01000015">
    <property type="protein sequence ID" value="RNL38846.1"/>
    <property type="molecule type" value="Genomic_DNA"/>
</dbReference>
<dbReference type="GO" id="GO:0006139">
    <property type="term" value="P:nucleobase-containing compound metabolic process"/>
    <property type="evidence" value="ECO:0007669"/>
    <property type="project" value="InterPro"/>
</dbReference>
<dbReference type="GO" id="GO:0004527">
    <property type="term" value="F:exonuclease activity"/>
    <property type="evidence" value="ECO:0007669"/>
    <property type="project" value="UniProtKB-KW"/>
</dbReference>
<dbReference type="AlphaFoldDB" id="A0A3N0AWY1"/>
<accession>A0A3N0AWY1</accession>
<evidence type="ECO:0000313" key="8">
    <source>
        <dbReference type="Proteomes" id="UP000269591"/>
    </source>
</evidence>
<dbReference type="GO" id="GO:0003676">
    <property type="term" value="F:nucleic acid binding"/>
    <property type="evidence" value="ECO:0007669"/>
    <property type="project" value="InterPro"/>
</dbReference>
<dbReference type="SUPFAM" id="SSF52540">
    <property type="entry name" value="P-loop containing nucleoside triphosphate hydrolases"/>
    <property type="match status" value="1"/>
</dbReference>
<dbReference type="InterPro" id="IPR006555">
    <property type="entry name" value="ATP-dep_Helicase_C"/>
</dbReference>
<sequence>MSVYDFITEGTPKDVCERYATLCDMAARSDFGELDRNVVILDTETTGFSQHHDELTQIAAARMECGKVTDWFVTFVNPGKPIPEDVARLTNIHDEDVADAPLPDEARARLVEFVRDATVVAHNAAFDKGFTTKSPSGYPLLENLWVDSLDLARIALPRLKSHRLIDLVRAFDAPISTHRADADVEALCAVYRILLAAVSSMPLDLVEHIAALAPVEEWPTGAVFSCMANHMAALEEAKSGAGIERKRYPLTIRGMRHARLSTSQKTAGQTASDSIVAASESARIASTQAASYAPFEAHVSSAQAVVEFPDASEIAQAFTAEGIVGGLYEGFEPREEQAVMADQVLKAFSTGTNLVVEAGTGVGKSMAYLLPSALTAVRNHIPIGVATKTNALLDQIVYKELPLLAQGLAAKGEGDLTYVALKGFSHYPCLRLVDRVAHDGARTVNVAGKDVSQAPSIAALLSFIEQTDYDDIDGLKLDFKALPRYSFTTTSRDCLRRKCPYFGTQCFVHGLRKKAETADIVVTNHSLFFCDLAADGGLLPRARYWVVDEAHGAEAEARRALAISLDASEMVRLANRLASDDAKRNVFVRTERRAPLDSGSQPEASTLFFGLTEKARSRGKAFAEAASELAHHMKDLLACDTNRSNKGYENIEIWINDQIRQDSRFQALRGFGRTFREAAERLITSGNELIAFLEGVDGVADCQREIATVVIDAKEMLQASELILETGDPRFVYSAKLSRKPERVAESLQAQIVDIGQTLGETLYENTESVVYASATITVGGEFKTFMNAMGLGAGESSRAETCLLGSSYDFDANMRVFVIKDIPEPNQPGYLDALEGLLARAHVAQQGSMLTLFTNRREMEACFEAVDPAMKEHGLRLVCQKWGVSTKGLRDDFLKDEHLSLFALKSFWEGFDAPGATLKGVIIPKLPFAKPTDPLSCERAQRDSAAWSHYTLPQAVIEVKQAAGRLIRSSTDTGVLVLADRRLLTKGYGRSFLKSLPSQNITTCTIDEAVLAIGALARISDAADSRDSGGSGNAGGDF</sequence>
<dbReference type="Pfam" id="PF00929">
    <property type="entry name" value="RNase_T"/>
    <property type="match status" value="1"/>
</dbReference>
<dbReference type="PANTHER" id="PTHR11472">
    <property type="entry name" value="DNA REPAIR DEAD HELICASE RAD3/XP-D SUBFAMILY MEMBER"/>
    <property type="match status" value="1"/>
</dbReference>
<comment type="caution">
    <text evidence="7">The sequence shown here is derived from an EMBL/GenBank/DDBJ whole genome shotgun (WGS) entry which is preliminary data.</text>
</comment>
<dbReference type="InterPro" id="IPR027417">
    <property type="entry name" value="P-loop_NTPase"/>
</dbReference>
<reference evidence="8" key="1">
    <citation type="submission" date="2018-05" db="EMBL/GenBank/DDBJ databases">
        <title>Genome Sequencing of selected type strains of the family Eggerthellaceae.</title>
        <authorList>
            <person name="Danylec N."/>
            <person name="Stoll D.A."/>
            <person name="Doetsch A."/>
            <person name="Huch M."/>
        </authorList>
    </citation>
    <scope>NUCLEOTIDE SEQUENCE [LARGE SCALE GENOMIC DNA]</scope>
    <source>
        <strain evidence="8">DSM 24851</strain>
    </source>
</reference>
<dbReference type="GO" id="GO:0016818">
    <property type="term" value="F:hydrolase activity, acting on acid anhydrides, in phosphorus-containing anhydrides"/>
    <property type="evidence" value="ECO:0007669"/>
    <property type="project" value="InterPro"/>
</dbReference>
<dbReference type="RefSeq" id="WP_123209285.1">
    <property type="nucleotide sequence ID" value="NZ_JBHTHO010000045.1"/>
</dbReference>
<keyword evidence="8" id="KW-1185">Reference proteome</keyword>
<evidence type="ECO:0000259" key="6">
    <source>
        <dbReference type="PROSITE" id="PS51193"/>
    </source>
</evidence>
<dbReference type="GO" id="GO:0003678">
    <property type="term" value="F:DNA helicase activity"/>
    <property type="evidence" value="ECO:0007669"/>
    <property type="project" value="TreeGrafter"/>
</dbReference>
<dbReference type="Gene3D" id="3.30.420.10">
    <property type="entry name" value="Ribonuclease H-like superfamily/Ribonuclease H"/>
    <property type="match status" value="1"/>
</dbReference>
<name>A0A3N0AWY1_9ACTN</name>
<evidence type="ECO:0000256" key="4">
    <source>
        <dbReference type="ARBA" id="ARBA00022840"/>
    </source>
</evidence>
<keyword evidence="4" id="KW-0067">ATP-binding</keyword>
<organism evidence="7 8">
    <name type="scientific">Slackia equolifaciens</name>
    <dbReference type="NCBI Taxonomy" id="498718"/>
    <lineage>
        <taxon>Bacteria</taxon>
        <taxon>Bacillati</taxon>
        <taxon>Actinomycetota</taxon>
        <taxon>Coriobacteriia</taxon>
        <taxon>Eggerthellales</taxon>
        <taxon>Eggerthellaceae</taxon>
        <taxon>Slackia</taxon>
    </lineage>
</organism>
<dbReference type="InterPro" id="IPR014013">
    <property type="entry name" value="Helic_SF1/SF2_ATP-bd_DinG/Rad3"/>
</dbReference>
<keyword evidence="2" id="KW-0378">Hydrolase</keyword>
<keyword evidence="3" id="KW-0269">Exonuclease</keyword>
<gene>
    <name evidence="7" type="ORF">DMP06_08385</name>
</gene>
<proteinExistence type="inferred from homology"/>
<dbReference type="CDD" id="cd06127">
    <property type="entry name" value="DEDDh"/>
    <property type="match status" value="1"/>
</dbReference>
<evidence type="ECO:0000256" key="5">
    <source>
        <dbReference type="ARBA" id="ARBA00038058"/>
    </source>
</evidence>
<protein>
    <submittedName>
        <fullName evidence="7">DNA polymerase III subunit epsilon</fullName>
    </submittedName>
</protein>
<keyword evidence="1" id="KW-0547">Nucleotide-binding</keyword>
<dbReference type="PROSITE" id="PS51193">
    <property type="entry name" value="HELICASE_ATP_BIND_2"/>
    <property type="match status" value="1"/>
</dbReference>